<protein>
    <submittedName>
        <fullName evidence="1">Uncharacterized protein</fullName>
    </submittedName>
</protein>
<name>A0ACC0G7W2_9ERIC</name>
<comment type="caution">
    <text evidence="1">The sequence shown here is derived from an EMBL/GenBank/DDBJ whole genome shotgun (WGS) entry which is preliminary data.</text>
</comment>
<proteinExistence type="predicted"/>
<dbReference type="Proteomes" id="UP001060215">
    <property type="component" value="Chromosome 10"/>
</dbReference>
<accession>A0ACC0G7W2</accession>
<evidence type="ECO:0000313" key="2">
    <source>
        <dbReference type="Proteomes" id="UP001060215"/>
    </source>
</evidence>
<sequence length="784" mass="86566">MASSSSTLPWLWVIEALASFKEVDASILIDLVKRTPAISDYLGKSAREMVSLRILESFFTQQTGSTKGVSSAPDSKIEFDSSYLCEDVVRQILHEISASNLKMDGPEMLKWDVQNFIKHKRVCFPKSTLQQLKDAILEGNHRILASLKEKSGLSIGNQSENRITVDDDDLNAVPGRLEKSSDSATMEVGGNLTAPTTENLDGLLRKDSPNRDLLPSKRDRSDLDTENQSAKSNEDLINMDNGCDPRLHNAKKLKRDAACTSEAVGQKSVPIIGNELSEDSSRRDGENTVREGSDLAILSQVGGLEENRFSENNHDQRTNPQISCNNDTVPLGTSGDGPDCGLPVNGAKDDGKDCAEMGTSNAAPPDETHQSICVDEARDKCEKAQLNTSNGVLNDGSFQNYFPDSAKDDMVHNPIQEMSSDSDGYQDEKVDVAMEKRTFLNSQCTFSVDSLATADCTELTLCMKCNEGGQLLVCSSSTCPLVVHQRCLSSAPSFDDSGKFYCPFCAYSHAISKYFEVKKKASLARKDLAAFIGLENGHRANKLCKRFFRPEQNQLRRDDNVNGNNQTNYNGNHVNEVNSSQYRENVEAKQQAEPSVSGFNGNLSCREGGVTVNDGTLAETQQIDERSGSKLHEDNPSCRDAEIVDVTKILAGDGKQQEVLQQPITDSTQKAACPPNADAEESSEEENDKTSSNYSRSLRRKEKKYTYPAIPQLRRKKLPWTAAEELILKEGVNRFSSVQDRTIPWKRILEFGVDVFQKGRTSIDLKDKWRNICKGSPKSNPTSK</sequence>
<keyword evidence="2" id="KW-1185">Reference proteome</keyword>
<dbReference type="EMBL" id="CM045767">
    <property type="protein sequence ID" value="KAI7996151.1"/>
    <property type="molecule type" value="Genomic_DNA"/>
</dbReference>
<reference evidence="1 2" key="1">
    <citation type="journal article" date="2022" name="Plant J.">
        <title>Chromosome-level genome of Camellia lanceoleosa provides a valuable resource for understanding genome evolution and self-incompatibility.</title>
        <authorList>
            <person name="Gong W."/>
            <person name="Xiao S."/>
            <person name="Wang L."/>
            <person name="Liao Z."/>
            <person name="Chang Y."/>
            <person name="Mo W."/>
            <person name="Hu G."/>
            <person name="Li W."/>
            <person name="Zhao G."/>
            <person name="Zhu H."/>
            <person name="Hu X."/>
            <person name="Ji K."/>
            <person name="Xiang X."/>
            <person name="Song Q."/>
            <person name="Yuan D."/>
            <person name="Jin S."/>
            <person name="Zhang L."/>
        </authorList>
    </citation>
    <scope>NUCLEOTIDE SEQUENCE [LARGE SCALE GENOMIC DNA]</scope>
    <source>
        <strain evidence="1">SQ_2022a</strain>
    </source>
</reference>
<organism evidence="1 2">
    <name type="scientific">Camellia lanceoleosa</name>
    <dbReference type="NCBI Taxonomy" id="1840588"/>
    <lineage>
        <taxon>Eukaryota</taxon>
        <taxon>Viridiplantae</taxon>
        <taxon>Streptophyta</taxon>
        <taxon>Embryophyta</taxon>
        <taxon>Tracheophyta</taxon>
        <taxon>Spermatophyta</taxon>
        <taxon>Magnoliopsida</taxon>
        <taxon>eudicotyledons</taxon>
        <taxon>Gunneridae</taxon>
        <taxon>Pentapetalae</taxon>
        <taxon>asterids</taxon>
        <taxon>Ericales</taxon>
        <taxon>Theaceae</taxon>
        <taxon>Camellia</taxon>
    </lineage>
</organism>
<gene>
    <name evidence="1" type="ORF">LOK49_LG10G02937</name>
</gene>
<evidence type="ECO:0000313" key="1">
    <source>
        <dbReference type="EMBL" id="KAI7996151.1"/>
    </source>
</evidence>